<dbReference type="InterPro" id="IPR055282">
    <property type="entry name" value="PPI1-4"/>
</dbReference>
<dbReference type="GeneID" id="120251607"/>
<evidence type="ECO:0000256" key="2">
    <source>
        <dbReference type="ARBA" id="ARBA00022475"/>
    </source>
</evidence>
<evidence type="ECO:0000256" key="10">
    <source>
        <dbReference type="SAM" id="Phobius"/>
    </source>
</evidence>
<feature type="region of interest" description="Disordered" evidence="9">
    <location>
        <begin position="512"/>
        <end position="581"/>
    </location>
</feature>
<dbReference type="RefSeq" id="XP_039116121.1">
    <property type="nucleotide sequence ID" value="XM_039260187.1"/>
</dbReference>
<protein>
    <submittedName>
        <fullName evidence="12">Proton pump-interactor 1-like</fullName>
    </submittedName>
</protein>
<dbReference type="PANTHER" id="PTHR32219">
    <property type="entry name" value="RNA-BINDING PROTEIN YLMH-RELATED"/>
    <property type="match status" value="1"/>
</dbReference>
<evidence type="ECO:0000256" key="6">
    <source>
        <dbReference type="ARBA" id="ARBA00023136"/>
    </source>
</evidence>
<keyword evidence="4 10" id="KW-1133">Transmembrane helix</keyword>
<feature type="region of interest" description="Disordered" evidence="9">
    <location>
        <begin position="378"/>
        <end position="467"/>
    </location>
</feature>
<evidence type="ECO:0000256" key="7">
    <source>
        <dbReference type="ARBA" id="ARBA00038080"/>
    </source>
</evidence>
<evidence type="ECO:0000313" key="12">
    <source>
        <dbReference type="RefSeq" id="XP_039116121.1"/>
    </source>
</evidence>
<dbReference type="AlphaFoldDB" id="A0AB40AM93"/>
<feature type="region of interest" description="Disordered" evidence="9">
    <location>
        <begin position="488"/>
        <end position="507"/>
    </location>
</feature>
<evidence type="ECO:0000256" key="4">
    <source>
        <dbReference type="ARBA" id="ARBA00022989"/>
    </source>
</evidence>
<sequence length="620" mass="70676">MNVEILGTDATVGPVKDGINGENIHHTEFDDKEKTNLGQIAEEPIQFGSQAASGGKKDGKPMTNGSFLQNATEEWPAQEQIHTFYFVKVRSYEDPKLKAKIDEAEKEVQKRNKARFQITEALKAKRSERAQVISQLKPLTTEDKRYRSIMDEKRKEMEPLQDALGKLRGSNNVTREKGVSLCSSEEELNFLIQSLHYHIQHESNTLSEEKQLLKEIKQLESTREKVIANDVVKAMIQDSLGQKETIQDQVKLMGVGIGGVKKEKQAVRTKIKQLEEELKAIDAAIASLQDQLEPLTEKRDKAFENLSELKKSRQELNTCSRENRSVLNIAKDLASRKDVHALEELCHNEVEKFMSQWSSNKAFRDDYERRILSSLDSRQFTRDGRQRNPDENPIIVEAPLPPPPTVAQEASIKVSRENENADLGSGAISSRKVRNEDRRKSTEESKQPASVPQEEEYSLGIEKSQEEPVEIDAIKLKEMKREVEIAKANLARERKKKQAEKATARAMLRAQKEEEKKLKEKEKKAKKKVGPASEPSAEETEPETKTEEPEEADLNLDIPVPTNSKELKDRTRYRNKPKVHDQLPRKILKRKKSNSYLLWAVPSAILALVIAVLVYYYQNI</sequence>
<evidence type="ECO:0000256" key="9">
    <source>
        <dbReference type="SAM" id="MobiDB-lite"/>
    </source>
</evidence>
<comment type="subcellular location">
    <subcellularLocation>
        <location evidence="1">Cell membrane</location>
        <topology evidence="1">Single-pass membrane protein</topology>
    </subcellularLocation>
</comment>
<evidence type="ECO:0000313" key="11">
    <source>
        <dbReference type="Proteomes" id="UP001515500"/>
    </source>
</evidence>
<feature type="compositionally biased region" description="Basic and acidic residues" evidence="9">
    <location>
        <begin position="379"/>
        <end position="390"/>
    </location>
</feature>
<dbReference type="GO" id="GO:0005886">
    <property type="term" value="C:plasma membrane"/>
    <property type="evidence" value="ECO:0007669"/>
    <property type="project" value="UniProtKB-SubCell"/>
</dbReference>
<reference evidence="12" key="1">
    <citation type="submission" date="2025-08" db="UniProtKB">
        <authorList>
            <consortium name="RefSeq"/>
        </authorList>
    </citation>
    <scope>IDENTIFICATION</scope>
</reference>
<organism evidence="11 12">
    <name type="scientific">Dioscorea cayennensis subsp. rotundata</name>
    <name type="common">White Guinea yam</name>
    <name type="synonym">Dioscorea rotundata</name>
    <dbReference type="NCBI Taxonomy" id="55577"/>
    <lineage>
        <taxon>Eukaryota</taxon>
        <taxon>Viridiplantae</taxon>
        <taxon>Streptophyta</taxon>
        <taxon>Embryophyta</taxon>
        <taxon>Tracheophyta</taxon>
        <taxon>Spermatophyta</taxon>
        <taxon>Magnoliopsida</taxon>
        <taxon>Liliopsida</taxon>
        <taxon>Dioscoreales</taxon>
        <taxon>Dioscoreaceae</taxon>
        <taxon>Dioscorea</taxon>
    </lineage>
</organism>
<keyword evidence="11" id="KW-1185">Reference proteome</keyword>
<keyword evidence="3 10" id="KW-0812">Transmembrane</keyword>
<feature type="transmembrane region" description="Helical" evidence="10">
    <location>
        <begin position="596"/>
        <end position="617"/>
    </location>
</feature>
<feature type="compositionally biased region" description="Basic and acidic residues" evidence="9">
    <location>
        <begin position="433"/>
        <end position="446"/>
    </location>
</feature>
<feature type="coiled-coil region" evidence="8">
    <location>
        <begin position="257"/>
        <end position="291"/>
    </location>
</feature>
<dbReference type="Proteomes" id="UP001515500">
    <property type="component" value="Chromosome 20"/>
</dbReference>
<keyword evidence="6 10" id="KW-0472">Membrane</keyword>
<gene>
    <name evidence="12" type="primary">LOC120251607</name>
</gene>
<name>A0AB40AM93_DIOCR</name>
<keyword evidence="2" id="KW-1003">Cell membrane</keyword>
<evidence type="ECO:0000256" key="5">
    <source>
        <dbReference type="ARBA" id="ARBA00023054"/>
    </source>
</evidence>
<proteinExistence type="inferred from homology"/>
<evidence type="ECO:0000256" key="3">
    <source>
        <dbReference type="ARBA" id="ARBA00022692"/>
    </source>
</evidence>
<comment type="similarity">
    <text evidence="7">Belongs to the plant Proton pump-interactor protein family.</text>
</comment>
<feature type="compositionally biased region" description="Basic and acidic residues" evidence="9">
    <location>
        <begin position="565"/>
        <end position="581"/>
    </location>
</feature>
<evidence type="ECO:0000256" key="1">
    <source>
        <dbReference type="ARBA" id="ARBA00004162"/>
    </source>
</evidence>
<accession>A0AB40AM93</accession>
<dbReference type="PANTHER" id="PTHR32219:SF2">
    <property type="entry name" value="PROTON PUMP-INTERACTOR 1"/>
    <property type="match status" value="1"/>
</dbReference>
<keyword evidence="5 8" id="KW-0175">Coiled coil</keyword>
<evidence type="ECO:0000256" key="8">
    <source>
        <dbReference type="SAM" id="Coils"/>
    </source>
</evidence>
<feature type="compositionally biased region" description="Basic and acidic residues" evidence="9">
    <location>
        <begin position="512"/>
        <end position="523"/>
    </location>
</feature>